<dbReference type="Proteomes" id="UP001596306">
    <property type="component" value="Unassembled WGS sequence"/>
</dbReference>
<dbReference type="SUPFAM" id="SSF75304">
    <property type="entry name" value="Amidase signature (AS) enzymes"/>
    <property type="match status" value="1"/>
</dbReference>
<comment type="caution">
    <text evidence="1">The sequence shown here is derived from an EMBL/GenBank/DDBJ whole genome shotgun (WGS) entry which is preliminary data.</text>
</comment>
<gene>
    <name evidence="1" type="ORF">ACFQB0_05840</name>
</gene>
<dbReference type="EMBL" id="JBHSTP010000001">
    <property type="protein sequence ID" value="MFC6355625.1"/>
    <property type="molecule type" value="Genomic_DNA"/>
</dbReference>
<dbReference type="RefSeq" id="WP_386728698.1">
    <property type="nucleotide sequence ID" value="NZ_JBHSTP010000001.1"/>
</dbReference>
<dbReference type="Gene3D" id="3.90.1300.10">
    <property type="entry name" value="Amidase signature (AS) domain"/>
    <property type="match status" value="2"/>
</dbReference>
<keyword evidence="2" id="KW-1185">Reference proteome</keyword>
<reference evidence="2" key="1">
    <citation type="journal article" date="2019" name="Int. J. Syst. Evol. Microbiol.">
        <title>The Global Catalogue of Microorganisms (GCM) 10K type strain sequencing project: providing services to taxonomists for standard genome sequencing and annotation.</title>
        <authorList>
            <consortium name="The Broad Institute Genomics Platform"/>
            <consortium name="The Broad Institute Genome Sequencing Center for Infectious Disease"/>
            <person name="Wu L."/>
            <person name="Ma J."/>
        </authorList>
    </citation>
    <scope>NUCLEOTIDE SEQUENCE [LARGE SCALE GENOMIC DNA]</scope>
    <source>
        <strain evidence="2">CCUG 43304</strain>
    </source>
</reference>
<evidence type="ECO:0000313" key="1">
    <source>
        <dbReference type="EMBL" id="MFC6355625.1"/>
    </source>
</evidence>
<organism evidence="1 2">
    <name type="scientific">Luethyella okanaganae</name>
    <dbReference type="NCBI Taxonomy" id="69372"/>
    <lineage>
        <taxon>Bacteria</taxon>
        <taxon>Bacillati</taxon>
        <taxon>Actinomycetota</taxon>
        <taxon>Actinomycetes</taxon>
        <taxon>Micrococcales</taxon>
        <taxon>Microbacteriaceae</taxon>
        <taxon>Luethyella</taxon>
    </lineage>
</organism>
<evidence type="ECO:0008006" key="3">
    <source>
        <dbReference type="Google" id="ProtNLM"/>
    </source>
</evidence>
<dbReference type="InterPro" id="IPR036928">
    <property type="entry name" value="AS_sf"/>
</dbReference>
<dbReference type="PANTHER" id="PTHR42678:SF34">
    <property type="entry name" value="OS04G0183300 PROTEIN"/>
    <property type="match status" value="1"/>
</dbReference>
<evidence type="ECO:0000313" key="2">
    <source>
        <dbReference type="Proteomes" id="UP001596306"/>
    </source>
</evidence>
<name>A0ABW1VDR0_9MICO</name>
<proteinExistence type="predicted"/>
<protein>
    <recommendedName>
        <fullName evidence="3">Amidase</fullName>
    </recommendedName>
</protein>
<dbReference type="PANTHER" id="PTHR42678">
    <property type="entry name" value="AMIDASE"/>
    <property type="match status" value="1"/>
</dbReference>
<accession>A0ABW1VDR0</accession>
<sequence length="159" mass="17014">MPESYTEYLDPIALQGARIGYVPSMIGSNTTTVRFWEQAKATLVAHGATVVEVNPSADFFRALGESSGSTNEFKHDLNVYIANHLAQSTNLRLSPNTGMPAVTVPMGQSVAEDATIPGAAVNLEFLGRDYDEGTLIGLSYAFEQATHARTSPALYGSLD</sequence>